<reference evidence="3 4" key="1">
    <citation type="journal article" date="2016" name="Mol. Biol. Evol.">
        <title>Comparative Genomics of Early-Diverging Mushroom-Forming Fungi Provides Insights into the Origins of Lignocellulose Decay Capabilities.</title>
        <authorList>
            <person name="Nagy L.G."/>
            <person name="Riley R."/>
            <person name="Tritt A."/>
            <person name="Adam C."/>
            <person name="Daum C."/>
            <person name="Floudas D."/>
            <person name="Sun H."/>
            <person name="Yadav J.S."/>
            <person name="Pangilinan J."/>
            <person name="Larsson K.H."/>
            <person name="Matsuura K."/>
            <person name="Barry K."/>
            <person name="Labutti K."/>
            <person name="Kuo R."/>
            <person name="Ohm R.A."/>
            <person name="Bhattacharya S.S."/>
            <person name="Shirouzu T."/>
            <person name="Yoshinaga Y."/>
            <person name="Martin F.M."/>
            <person name="Grigoriev I.V."/>
            <person name="Hibbett D.S."/>
        </authorList>
    </citation>
    <scope>NUCLEOTIDE SEQUENCE [LARGE SCALE GENOMIC DNA]</scope>
    <source>
        <strain evidence="3 4">TUFC12733</strain>
    </source>
</reference>
<evidence type="ECO:0000256" key="2">
    <source>
        <dbReference type="SAM" id="Phobius"/>
    </source>
</evidence>
<proteinExistence type="predicted"/>
<dbReference type="EMBL" id="KV417284">
    <property type="protein sequence ID" value="KZO96510.1"/>
    <property type="molecule type" value="Genomic_DNA"/>
</dbReference>
<evidence type="ECO:0000256" key="1">
    <source>
        <dbReference type="SAM" id="MobiDB-lite"/>
    </source>
</evidence>
<feature type="transmembrane region" description="Helical" evidence="2">
    <location>
        <begin position="20"/>
        <end position="39"/>
    </location>
</feature>
<dbReference type="Proteomes" id="UP000076738">
    <property type="component" value="Unassembled WGS sequence"/>
</dbReference>
<organism evidence="3 4">
    <name type="scientific">Calocera viscosa (strain TUFC12733)</name>
    <dbReference type="NCBI Taxonomy" id="1330018"/>
    <lineage>
        <taxon>Eukaryota</taxon>
        <taxon>Fungi</taxon>
        <taxon>Dikarya</taxon>
        <taxon>Basidiomycota</taxon>
        <taxon>Agaricomycotina</taxon>
        <taxon>Dacrymycetes</taxon>
        <taxon>Dacrymycetales</taxon>
        <taxon>Dacrymycetaceae</taxon>
        <taxon>Calocera</taxon>
    </lineage>
</organism>
<keyword evidence="4" id="KW-1185">Reference proteome</keyword>
<keyword evidence="2" id="KW-0472">Membrane</keyword>
<evidence type="ECO:0000313" key="3">
    <source>
        <dbReference type="EMBL" id="KZO96510.1"/>
    </source>
</evidence>
<keyword evidence="2" id="KW-1133">Transmembrane helix</keyword>
<gene>
    <name evidence="3" type="ORF">CALVIDRAFT_120630</name>
</gene>
<evidence type="ECO:0000313" key="4">
    <source>
        <dbReference type="Proteomes" id="UP000076738"/>
    </source>
</evidence>
<dbReference type="AlphaFoldDB" id="A0A167MAJ1"/>
<feature type="region of interest" description="Disordered" evidence="1">
    <location>
        <begin position="67"/>
        <end position="94"/>
    </location>
</feature>
<keyword evidence="2" id="KW-0812">Transmembrane</keyword>
<protein>
    <submittedName>
        <fullName evidence="3">Uncharacterized protein</fullName>
    </submittedName>
</protein>
<name>A0A167MAJ1_CALVF</name>
<accession>A0A167MAJ1</accession>
<sequence>MLIITAFCCVWFGDRPALQVIAIPLLVAGYPIAACRLYIHLKKNRVRDLRTTDFADAKTPSLGIITLQTSRQHQTHDSWSDESDAEGENTLRAD</sequence>